<comment type="caution">
    <text evidence="1">The sequence shown here is derived from an EMBL/GenBank/DDBJ whole genome shotgun (WGS) entry which is preliminary data.</text>
</comment>
<dbReference type="EMBL" id="JARKHS020007396">
    <property type="protein sequence ID" value="KAK8781738.1"/>
    <property type="molecule type" value="Genomic_DNA"/>
</dbReference>
<sequence length="71" mass="7619">MPPSPSDSNLAISNFARARKEAQDVLLVMVNASLHLALVFNASAPHLPCMAGTKTRGRRQRLGVFQPSTCA</sequence>
<evidence type="ECO:0000313" key="1">
    <source>
        <dbReference type="EMBL" id="KAK8781738.1"/>
    </source>
</evidence>
<proteinExistence type="predicted"/>
<organism evidence="1 2">
    <name type="scientific">Amblyomma americanum</name>
    <name type="common">Lone star tick</name>
    <dbReference type="NCBI Taxonomy" id="6943"/>
    <lineage>
        <taxon>Eukaryota</taxon>
        <taxon>Metazoa</taxon>
        <taxon>Ecdysozoa</taxon>
        <taxon>Arthropoda</taxon>
        <taxon>Chelicerata</taxon>
        <taxon>Arachnida</taxon>
        <taxon>Acari</taxon>
        <taxon>Parasitiformes</taxon>
        <taxon>Ixodida</taxon>
        <taxon>Ixodoidea</taxon>
        <taxon>Ixodidae</taxon>
        <taxon>Amblyomminae</taxon>
        <taxon>Amblyomma</taxon>
    </lineage>
</organism>
<accession>A0AAQ4F4X6</accession>
<name>A0AAQ4F4X6_AMBAM</name>
<keyword evidence="2" id="KW-1185">Reference proteome</keyword>
<evidence type="ECO:0000313" key="2">
    <source>
        <dbReference type="Proteomes" id="UP001321473"/>
    </source>
</evidence>
<gene>
    <name evidence="1" type="ORF">V5799_016923</name>
</gene>
<dbReference type="Proteomes" id="UP001321473">
    <property type="component" value="Unassembled WGS sequence"/>
</dbReference>
<dbReference type="AlphaFoldDB" id="A0AAQ4F4X6"/>
<reference evidence="1 2" key="1">
    <citation type="journal article" date="2023" name="Arcadia Sci">
        <title>De novo assembly of a long-read Amblyomma americanum tick genome.</title>
        <authorList>
            <person name="Chou S."/>
            <person name="Poskanzer K.E."/>
            <person name="Rollins M."/>
            <person name="Thuy-Boun P.S."/>
        </authorList>
    </citation>
    <scope>NUCLEOTIDE SEQUENCE [LARGE SCALE GENOMIC DNA]</scope>
    <source>
        <strain evidence="1">F_SG_1</strain>
        <tissue evidence="1">Salivary glands</tissue>
    </source>
</reference>
<protein>
    <submittedName>
        <fullName evidence="1">Uncharacterized protein</fullName>
    </submittedName>
</protein>